<evidence type="ECO:0000259" key="2">
    <source>
        <dbReference type="Pfam" id="PF20151"/>
    </source>
</evidence>
<dbReference type="Proteomes" id="UP000218811">
    <property type="component" value="Unassembled WGS sequence"/>
</dbReference>
<organism evidence="3 4">
    <name type="scientific">Wolfiporia cocos (strain MD-104)</name>
    <name type="common">Brown rot fungus</name>
    <dbReference type="NCBI Taxonomy" id="742152"/>
    <lineage>
        <taxon>Eukaryota</taxon>
        <taxon>Fungi</taxon>
        <taxon>Dikarya</taxon>
        <taxon>Basidiomycota</taxon>
        <taxon>Agaricomycotina</taxon>
        <taxon>Agaricomycetes</taxon>
        <taxon>Polyporales</taxon>
        <taxon>Phaeolaceae</taxon>
        <taxon>Wolfiporia</taxon>
    </lineage>
</organism>
<dbReference type="AlphaFoldDB" id="A0A2H3JRG5"/>
<keyword evidence="1" id="KW-1133">Transmembrane helix</keyword>
<evidence type="ECO:0000256" key="1">
    <source>
        <dbReference type="SAM" id="Phobius"/>
    </source>
</evidence>
<evidence type="ECO:0000313" key="3">
    <source>
        <dbReference type="EMBL" id="PCH38597.1"/>
    </source>
</evidence>
<feature type="non-terminal residue" evidence="3">
    <location>
        <position position="219"/>
    </location>
</feature>
<accession>A0A2H3JRG5</accession>
<gene>
    <name evidence="3" type="ORF">WOLCODRAFT_23461</name>
</gene>
<dbReference type="EMBL" id="KB467942">
    <property type="protein sequence ID" value="PCH38597.1"/>
    <property type="molecule type" value="Genomic_DNA"/>
</dbReference>
<reference evidence="3 4" key="1">
    <citation type="journal article" date="2012" name="Science">
        <title>The Paleozoic origin of enzymatic lignin decomposition reconstructed from 31 fungal genomes.</title>
        <authorList>
            <person name="Floudas D."/>
            <person name="Binder M."/>
            <person name="Riley R."/>
            <person name="Barry K."/>
            <person name="Blanchette R.A."/>
            <person name="Henrissat B."/>
            <person name="Martinez A.T."/>
            <person name="Otillar R."/>
            <person name="Spatafora J.W."/>
            <person name="Yadav J.S."/>
            <person name="Aerts A."/>
            <person name="Benoit I."/>
            <person name="Boyd A."/>
            <person name="Carlson A."/>
            <person name="Copeland A."/>
            <person name="Coutinho P.M."/>
            <person name="de Vries R.P."/>
            <person name="Ferreira P."/>
            <person name="Findley K."/>
            <person name="Foster B."/>
            <person name="Gaskell J."/>
            <person name="Glotzer D."/>
            <person name="Gorecki P."/>
            <person name="Heitman J."/>
            <person name="Hesse C."/>
            <person name="Hori C."/>
            <person name="Igarashi K."/>
            <person name="Jurgens J.A."/>
            <person name="Kallen N."/>
            <person name="Kersten P."/>
            <person name="Kohler A."/>
            <person name="Kuees U."/>
            <person name="Kumar T.K.A."/>
            <person name="Kuo A."/>
            <person name="LaButti K."/>
            <person name="Larrondo L.F."/>
            <person name="Lindquist E."/>
            <person name="Ling A."/>
            <person name="Lombard V."/>
            <person name="Lucas S."/>
            <person name="Lundell T."/>
            <person name="Martin R."/>
            <person name="McLaughlin D.J."/>
            <person name="Morgenstern I."/>
            <person name="Morin E."/>
            <person name="Murat C."/>
            <person name="Nagy L.G."/>
            <person name="Nolan M."/>
            <person name="Ohm R.A."/>
            <person name="Patyshakuliyeva A."/>
            <person name="Rokas A."/>
            <person name="Ruiz-Duenas F.J."/>
            <person name="Sabat G."/>
            <person name="Salamov A."/>
            <person name="Samejima M."/>
            <person name="Schmutz J."/>
            <person name="Slot J.C."/>
            <person name="St John F."/>
            <person name="Stenlid J."/>
            <person name="Sun H."/>
            <person name="Sun S."/>
            <person name="Syed K."/>
            <person name="Tsang A."/>
            <person name="Wiebenga A."/>
            <person name="Young D."/>
            <person name="Pisabarro A."/>
            <person name="Eastwood D.C."/>
            <person name="Martin F."/>
            <person name="Cullen D."/>
            <person name="Grigoriev I.V."/>
            <person name="Hibbett D.S."/>
        </authorList>
    </citation>
    <scope>NUCLEOTIDE SEQUENCE [LARGE SCALE GENOMIC DNA]</scope>
    <source>
        <strain evidence="3 4">MD-104</strain>
    </source>
</reference>
<dbReference type="InterPro" id="IPR045340">
    <property type="entry name" value="DUF6533"/>
</dbReference>
<protein>
    <recommendedName>
        <fullName evidence="2">DUF6533 domain-containing protein</fullName>
    </recommendedName>
</protein>
<name>A0A2H3JRG5_WOLCO</name>
<keyword evidence="1" id="KW-0812">Transmembrane</keyword>
<evidence type="ECO:0000313" key="4">
    <source>
        <dbReference type="Proteomes" id="UP000218811"/>
    </source>
</evidence>
<keyword evidence="1" id="KW-0472">Membrane</keyword>
<dbReference type="OrthoDB" id="3242409at2759"/>
<feature type="domain" description="DUF6533" evidence="2">
    <location>
        <begin position="25"/>
        <end position="69"/>
    </location>
</feature>
<feature type="transmembrane region" description="Helical" evidence="1">
    <location>
        <begin position="120"/>
        <end position="142"/>
    </location>
</feature>
<feature type="transmembrane region" description="Helical" evidence="1">
    <location>
        <begin position="170"/>
        <end position="195"/>
    </location>
</feature>
<sequence>MSLSSTNATEVYDIYALRSALTAEYFPISYSAMIFYECIITLNDEISYVWKYRRTATTLLLLSNRCFLIMSALIQLSLPLPDNKFCLVLNILQFIVGAFGYLILAVFSALRIYAISSGKWFYALVILVLGLSAPGANLYFGITVIDVTFTKVVNVNLCYYSFAGNGNDNFIMSIAVLTACIVVSESTVAIATWIYTSHWRKDSKQLGSRALLVTRTFVC</sequence>
<dbReference type="OMA" id="VINMATW"/>
<keyword evidence="4" id="KW-1185">Reference proteome</keyword>
<feature type="transmembrane region" description="Helical" evidence="1">
    <location>
        <begin position="90"/>
        <end position="113"/>
    </location>
</feature>
<feature type="transmembrane region" description="Helical" evidence="1">
    <location>
        <begin position="59"/>
        <end position="78"/>
    </location>
</feature>
<proteinExistence type="predicted"/>
<dbReference type="Pfam" id="PF20151">
    <property type="entry name" value="DUF6533"/>
    <property type="match status" value="1"/>
</dbReference>